<name>A0ABQ7AHQ4_BRACR</name>
<evidence type="ECO:0008006" key="4">
    <source>
        <dbReference type="Google" id="ProtNLM"/>
    </source>
</evidence>
<sequence length="230" mass="25242">MGGVIFHKVIFLIGLLVYDVFLKWAKRYLELLNSLLSSPSSNEQRHHHPPTTSSAPQCDGSPLKRPRFDLGLKDCIFALKFYEPGGGDNLYMGGGVFPPDFGPNGTRAFGFGQQDPSRELLPLPPDASSTLFVEGLPSNCSNEGSSSNGDPIVLCFVDFENPACAAATARNALQDRHSTTDLADYTMYLTQAIEWMKRNVIPRFCKSSFPETQVQDQGNVEEGGDELGYI</sequence>
<gene>
    <name evidence="2" type="ORF">DY000_02055270</name>
</gene>
<reference evidence="2 3" key="1">
    <citation type="journal article" date="2020" name="BMC Genomics">
        <title>Intraspecific diversification of the crop wild relative Brassica cretica Lam. using demographic model selection.</title>
        <authorList>
            <person name="Kioukis A."/>
            <person name="Michalopoulou V.A."/>
            <person name="Briers L."/>
            <person name="Pirintsos S."/>
            <person name="Studholme D.J."/>
            <person name="Pavlidis P."/>
            <person name="Sarris P.F."/>
        </authorList>
    </citation>
    <scope>NUCLEOTIDE SEQUENCE [LARGE SCALE GENOMIC DNA]</scope>
    <source>
        <strain evidence="3">cv. PFS-1207/04</strain>
    </source>
</reference>
<feature type="region of interest" description="Disordered" evidence="1">
    <location>
        <begin position="39"/>
        <end position="61"/>
    </location>
</feature>
<dbReference type="EMBL" id="QGKV02002055">
    <property type="protein sequence ID" value="KAF3497168.1"/>
    <property type="molecule type" value="Genomic_DNA"/>
</dbReference>
<accession>A0ABQ7AHQ4</accession>
<proteinExistence type="predicted"/>
<evidence type="ECO:0000313" key="3">
    <source>
        <dbReference type="Proteomes" id="UP000266723"/>
    </source>
</evidence>
<keyword evidence="3" id="KW-1185">Reference proteome</keyword>
<organism evidence="2 3">
    <name type="scientific">Brassica cretica</name>
    <name type="common">Mustard</name>
    <dbReference type="NCBI Taxonomy" id="69181"/>
    <lineage>
        <taxon>Eukaryota</taxon>
        <taxon>Viridiplantae</taxon>
        <taxon>Streptophyta</taxon>
        <taxon>Embryophyta</taxon>
        <taxon>Tracheophyta</taxon>
        <taxon>Spermatophyta</taxon>
        <taxon>Magnoliopsida</taxon>
        <taxon>eudicotyledons</taxon>
        <taxon>Gunneridae</taxon>
        <taxon>Pentapetalae</taxon>
        <taxon>rosids</taxon>
        <taxon>malvids</taxon>
        <taxon>Brassicales</taxon>
        <taxon>Brassicaceae</taxon>
        <taxon>Brassiceae</taxon>
        <taxon>Brassica</taxon>
    </lineage>
</organism>
<evidence type="ECO:0000256" key="1">
    <source>
        <dbReference type="SAM" id="MobiDB-lite"/>
    </source>
</evidence>
<protein>
    <recommendedName>
        <fullName evidence="4">RRM domain-containing protein</fullName>
    </recommendedName>
</protein>
<comment type="caution">
    <text evidence="2">The sequence shown here is derived from an EMBL/GenBank/DDBJ whole genome shotgun (WGS) entry which is preliminary data.</text>
</comment>
<evidence type="ECO:0000313" key="2">
    <source>
        <dbReference type="EMBL" id="KAF3497168.1"/>
    </source>
</evidence>
<dbReference type="Proteomes" id="UP000266723">
    <property type="component" value="Unassembled WGS sequence"/>
</dbReference>